<name>A0A1I6FMM3_HALSD</name>
<feature type="region of interest" description="Disordered" evidence="1">
    <location>
        <begin position="300"/>
        <end position="334"/>
    </location>
</feature>
<protein>
    <recommendedName>
        <fullName evidence="4">Halo transducer protein</fullName>
    </recommendedName>
</protein>
<evidence type="ECO:0008006" key="4">
    <source>
        <dbReference type="Google" id="ProtNLM"/>
    </source>
</evidence>
<evidence type="ECO:0000313" key="2">
    <source>
        <dbReference type="EMBL" id="SFR31128.1"/>
    </source>
</evidence>
<dbReference type="AlphaFoldDB" id="A0A1I6FMM3"/>
<sequence>MSQLALGERPLDELVDAVTERTDEDPESVRRWLDPFTDGGTVTPAAVEATVTDVSQIIATAETRADLATRARESASDAVADAPDLDVVDVRDREFDERLADLREEVQALGAALGAATDDLDSPVRVYRAAVELHDITTDAQNVVRTAHDLETELEAFEAWLDSADRRHDGLAADVDAAAESAESVAETVASLREATDPDRARRFDAAVQTRVLDVVVDDLRAEAADLRAWAERDGADFPTDVDARIDEVETEVAASAEALADGPSLDGEFGDRLDELDAALSDVEPPVAWGLVDETVAEARASASADEPATGPAASDDTGPSESGRAVDRNGAR</sequence>
<gene>
    <name evidence="2" type="ORF">SAMN04487937_0966</name>
</gene>
<keyword evidence="3" id="KW-1185">Reference proteome</keyword>
<dbReference type="RefSeq" id="WP_174548987.1">
    <property type="nucleotide sequence ID" value="NZ_FOYN01000001.1"/>
</dbReference>
<reference evidence="3" key="1">
    <citation type="submission" date="2016-10" db="EMBL/GenBank/DDBJ databases">
        <authorList>
            <person name="Varghese N."/>
            <person name="Submissions S."/>
        </authorList>
    </citation>
    <scope>NUCLEOTIDE SEQUENCE [LARGE SCALE GENOMIC DNA]</scope>
    <source>
        <strain evidence="3">RD 26</strain>
    </source>
</reference>
<dbReference type="STRING" id="35743.SAMN04487937_0966"/>
<accession>A0A1I6FMM3</accession>
<dbReference type="EMBL" id="FOYN01000001">
    <property type="protein sequence ID" value="SFR31128.1"/>
    <property type="molecule type" value="Genomic_DNA"/>
</dbReference>
<evidence type="ECO:0000313" key="3">
    <source>
        <dbReference type="Proteomes" id="UP000198932"/>
    </source>
</evidence>
<dbReference type="OrthoDB" id="271582at2157"/>
<proteinExistence type="predicted"/>
<evidence type="ECO:0000256" key="1">
    <source>
        <dbReference type="SAM" id="MobiDB-lite"/>
    </source>
</evidence>
<organism evidence="2 3">
    <name type="scientific">Halorubrum sodomense</name>
    <dbReference type="NCBI Taxonomy" id="35743"/>
    <lineage>
        <taxon>Archaea</taxon>
        <taxon>Methanobacteriati</taxon>
        <taxon>Methanobacteriota</taxon>
        <taxon>Stenosarchaea group</taxon>
        <taxon>Halobacteria</taxon>
        <taxon>Halobacteriales</taxon>
        <taxon>Haloferacaceae</taxon>
        <taxon>Halorubrum</taxon>
    </lineage>
</organism>
<dbReference type="Proteomes" id="UP000198932">
    <property type="component" value="Unassembled WGS sequence"/>
</dbReference>